<feature type="compositionally biased region" description="Low complexity" evidence="1">
    <location>
        <begin position="157"/>
        <end position="170"/>
    </location>
</feature>
<dbReference type="AlphaFoldDB" id="A0A934RB49"/>
<proteinExistence type="predicted"/>
<feature type="region of interest" description="Disordered" evidence="1">
    <location>
        <begin position="133"/>
        <end position="170"/>
    </location>
</feature>
<dbReference type="RefSeq" id="WP_200278845.1">
    <property type="nucleotide sequence ID" value="NZ_JAENII010000007.1"/>
</dbReference>
<reference evidence="2" key="1">
    <citation type="submission" date="2021-01" db="EMBL/GenBank/DDBJ databases">
        <title>Modified the classification status of verrucomicrobia.</title>
        <authorList>
            <person name="Feng X."/>
        </authorList>
    </citation>
    <scope>NUCLEOTIDE SEQUENCE</scope>
    <source>
        <strain evidence="2">KCTC 22201</strain>
    </source>
</reference>
<evidence type="ECO:0000256" key="1">
    <source>
        <dbReference type="SAM" id="MobiDB-lite"/>
    </source>
</evidence>
<evidence type="ECO:0000313" key="3">
    <source>
        <dbReference type="Proteomes" id="UP000658278"/>
    </source>
</evidence>
<evidence type="ECO:0000313" key="2">
    <source>
        <dbReference type="EMBL" id="MBK1827393.1"/>
    </source>
</evidence>
<organism evidence="2 3">
    <name type="scientific">Haloferula rosea</name>
    <dbReference type="NCBI Taxonomy" id="490093"/>
    <lineage>
        <taxon>Bacteria</taxon>
        <taxon>Pseudomonadati</taxon>
        <taxon>Verrucomicrobiota</taxon>
        <taxon>Verrucomicrobiia</taxon>
        <taxon>Verrucomicrobiales</taxon>
        <taxon>Verrucomicrobiaceae</taxon>
        <taxon>Haloferula</taxon>
    </lineage>
</organism>
<gene>
    <name evidence="2" type="ORF">JIN81_10190</name>
</gene>
<sequence>MKTILLLLITAMVGTATGEPPKQLMLGRYKPLWEDSPFTSKPIVTGPAPVANPLEDYSLGGITKLADGYFAILFNKKDPKIKEVVSPGSSSEFSIVKVDWAENWKETVVTLRKGSTTGTVTFEDKLITIKAPVAQKKAPTNAAARPPIPTKPSSGSTRTPRPRVVTPPKR</sequence>
<keyword evidence="3" id="KW-1185">Reference proteome</keyword>
<protein>
    <submittedName>
        <fullName evidence="2">Uncharacterized protein</fullName>
    </submittedName>
</protein>
<dbReference type="EMBL" id="JAENII010000007">
    <property type="protein sequence ID" value="MBK1827393.1"/>
    <property type="molecule type" value="Genomic_DNA"/>
</dbReference>
<dbReference type="Proteomes" id="UP000658278">
    <property type="component" value="Unassembled WGS sequence"/>
</dbReference>
<comment type="caution">
    <text evidence="2">The sequence shown here is derived from an EMBL/GenBank/DDBJ whole genome shotgun (WGS) entry which is preliminary data.</text>
</comment>
<accession>A0A934RB49</accession>
<name>A0A934RB49_9BACT</name>